<evidence type="ECO:0000313" key="1">
    <source>
        <dbReference type="EMBL" id="KAH7375215.1"/>
    </source>
</evidence>
<accession>A0A8K0X9Q8</accession>
<reference evidence="1" key="1">
    <citation type="journal article" date="2021" name="Nat. Commun.">
        <title>Genetic determinants of endophytism in the Arabidopsis root mycobiome.</title>
        <authorList>
            <person name="Mesny F."/>
            <person name="Miyauchi S."/>
            <person name="Thiergart T."/>
            <person name="Pickel B."/>
            <person name="Atanasova L."/>
            <person name="Karlsson M."/>
            <person name="Huettel B."/>
            <person name="Barry K.W."/>
            <person name="Haridas S."/>
            <person name="Chen C."/>
            <person name="Bauer D."/>
            <person name="Andreopoulos W."/>
            <person name="Pangilinan J."/>
            <person name="LaButti K."/>
            <person name="Riley R."/>
            <person name="Lipzen A."/>
            <person name="Clum A."/>
            <person name="Drula E."/>
            <person name="Henrissat B."/>
            <person name="Kohler A."/>
            <person name="Grigoriev I.V."/>
            <person name="Martin F.M."/>
            <person name="Hacquard S."/>
        </authorList>
    </citation>
    <scope>NUCLEOTIDE SEQUENCE</scope>
    <source>
        <strain evidence="1">MPI-CAGE-AT-0016</strain>
    </source>
</reference>
<comment type="caution">
    <text evidence="1">The sequence shown here is derived from an EMBL/GenBank/DDBJ whole genome shotgun (WGS) entry which is preliminary data.</text>
</comment>
<dbReference type="PANTHER" id="PTHR12732:SF0">
    <property type="entry name" value="PCI DOMAIN-CONTAINING PROTEIN 2"/>
    <property type="match status" value="1"/>
</dbReference>
<proteinExistence type="predicted"/>
<organism evidence="1 2">
    <name type="scientific">Plectosphaerella cucumerina</name>
    <dbReference type="NCBI Taxonomy" id="40658"/>
    <lineage>
        <taxon>Eukaryota</taxon>
        <taxon>Fungi</taxon>
        <taxon>Dikarya</taxon>
        <taxon>Ascomycota</taxon>
        <taxon>Pezizomycotina</taxon>
        <taxon>Sordariomycetes</taxon>
        <taxon>Hypocreomycetidae</taxon>
        <taxon>Glomerellales</taxon>
        <taxon>Plectosphaerellaceae</taxon>
        <taxon>Plectosphaerella</taxon>
    </lineage>
</organism>
<dbReference type="GO" id="GO:0003690">
    <property type="term" value="F:double-stranded DNA binding"/>
    <property type="evidence" value="ECO:0007669"/>
    <property type="project" value="InterPro"/>
</dbReference>
<protein>
    <submittedName>
        <fullName evidence="1">COP9 signalosome complex subunit 12</fullName>
    </submittedName>
</protein>
<dbReference type="OrthoDB" id="10252687at2759"/>
<dbReference type="Proteomes" id="UP000813385">
    <property type="component" value="Unassembled WGS sequence"/>
</dbReference>
<dbReference type="Gene3D" id="1.10.10.10">
    <property type="entry name" value="Winged helix-like DNA-binding domain superfamily/Winged helix DNA-binding domain"/>
    <property type="match status" value="1"/>
</dbReference>
<evidence type="ECO:0000313" key="2">
    <source>
        <dbReference type="Proteomes" id="UP000813385"/>
    </source>
</evidence>
<dbReference type="GO" id="GO:0003723">
    <property type="term" value="F:RNA binding"/>
    <property type="evidence" value="ECO:0007669"/>
    <property type="project" value="InterPro"/>
</dbReference>
<gene>
    <name evidence="1" type="ORF">B0T11DRAFT_7025</name>
</gene>
<name>A0A8K0X9Q8_9PEZI</name>
<dbReference type="SMART" id="SM00753">
    <property type="entry name" value="PAM"/>
    <property type="match status" value="1"/>
</dbReference>
<keyword evidence="2" id="KW-1185">Reference proteome</keyword>
<sequence>MQNITEDFAHAFANSNGWNLSTTLSPVPPPGEPDRLRLFWQSTNHYSAKQDIKHFLLEALSGRVKLSNHDNKVVIAGWVEVYTAYWKAIGEMLAAEGDAAAKGRTSTWTKVYEAWKELAIALHRGYTNHEFQAWTVPCLYTTGKYLRAFAIKSDEERTNVDATGDDQMELGDDVDPELAKQQNLRDCEQQLKRMFTLCLSDRSDITESRKWGVYGVINLLFKTYFKLNSASLARTILKALVSYRGDMPSLDKFPASQRVTFKYYEGVLAFLEENYVEAEKHLDEAWTQCHKNAKSNLERILTYLIPCRLLTTHTLPSKKLLDAYPRLRAQFEPLAKAIRKGDLRAFDLALQQGEDEFVKKKIYLTLERSRDIALRNLLRKVFLDKGFAEPKNPDDPPVRQTRVRIAEFTAAISLGSRETIDPDEVECLLANMIYKVCRCRALFIALGVVVSFFRAVGCRGCTHIREATPRHARHRRLLSVASPSVACQAGHCRGLSRRLVKQCAVRLQGYKAGSIPPRLLERKHMQLA</sequence>
<dbReference type="InterPro" id="IPR036388">
    <property type="entry name" value="WH-like_DNA-bd_sf"/>
</dbReference>
<dbReference type="PANTHER" id="PTHR12732">
    <property type="entry name" value="UNCHARACTERIZED PROTEASOME COMPONENT REGION PCI-CONTAINING"/>
    <property type="match status" value="1"/>
</dbReference>
<dbReference type="InterPro" id="IPR045114">
    <property type="entry name" value="Csn12-like"/>
</dbReference>
<dbReference type="EMBL" id="JAGPXD010000001">
    <property type="protein sequence ID" value="KAH7375215.1"/>
    <property type="molecule type" value="Genomic_DNA"/>
</dbReference>
<dbReference type="AlphaFoldDB" id="A0A8K0X9Q8"/>